<reference evidence="3" key="2">
    <citation type="submission" date="2016-10" db="EMBL/GenBank/DDBJ databases">
        <authorList>
            <person name="Varghese N."/>
            <person name="Submissions S."/>
        </authorList>
    </citation>
    <scope>NUCLEOTIDE SEQUENCE [LARGE SCALE GENOMIC DNA]</scope>
    <source>
        <strain evidence="3">DSM 17908</strain>
    </source>
</reference>
<reference evidence="1 4" key="3">
    <citation type="journal article" date="2017" name="Nat. Microbiol.">
        <title>Natural product diversity associated with the nematode symbionts Photorhabdus and Xenorhabdus.</title>
        <authorList>
            <person name="Tobias N.J."/>
            <person name="Wolff H."/>
            <person name="Djahanschiri B."/>
            <person name="Grundmann F."/>
            <person name="Kronenwerth M."/>
            <person name="Shi Y.M."/>
            <person name="Simonyi S."/>
            <person name="Grun P."/>
            <person name="Shapiro-Ilan D."/>
            <person name="Pidot S.J."/>
            <person name="Stinear T.P."/>
            <person name="Ebersberger I."/>
            <person name="Bode H.B."/>
        </authorList>
    </citation>
    <scope>NUCLEOTIDE SEQUENCE [LARGE SCALE GENOMIC DNA]</scope>
    <source>
        <strain evidence="1 4">DSM 17908</strain>
    </source>
</reference>
<dbReference type="EMBL" id="NITY01000001">
    <property type="protein sequence ID" value="PHM45790.1"/>
    <property type="molecule type" value="Genomic_DNA"/>
</dbReference>
<evidence type="ECO:0000313" key="3">
    <source>
        <dbReference type="Proteomes" id="UP000198919"/>
    </source>
</evidence>
<evidence type="ECO:0000313" key="2">
    <source>
        <dbReference type="EMBL" id="SFJ03902.1"/>
    </source>
</evidence>
<gene>
    <name evidence="2" type="ORF">SAMN05421680_10582</name>
    <name evidence="1" type="ORF">Xmau_00178</name>
</gene>
<evidence type="ECO:0000313" key="4">
    <source>
        <dbReference type="Proteomes" id="UP000224607"/>
    </source>
</evidence>
<dbReference type="AlphaFoldDB" id="A0A1I3N438"/>
<keyword evidence="4" id="KW-1185">Reference proteome</keyword>
<evidence type="ECO:0000313" key="1">
    <source>
        <dbReference type="EMBL" id="PHM45790.1"/>
    </source>
</evidence>
<proteinExistence type="predicted"/>
<protein>
    <submittedName>
        <fullName evidence="2">Uncharacterized protein</fullName>
    </submittedName>
</protein>
<dbReference type="EMBL" id="FORG01000005">
    <property type="protein sequence ID" value="SFJ03902.1"/>
    <property type="molecule type" value="Genomic_DNA"/>
</dbReference>
<sequence length="68" mass="7343">MKELDEPMESFIISVSLKNEITKCINGIGGILNSLVDILFEINIIDSETSLLIKVLIDGAVLGIIGLL</sequence>
<reference evidence="2" key="1">
    <citation type="submission" date="2016-10" db="EMBL/GenBank/DDBJ databases">
        <authorList>
            <person name="de Groot N.N."/>
        </authorList>
    </citation>
    <scope>NUCLEOTIDE SEQUENCE [LARGE SCALE GENOMIC DNA]</scope>
    <source>
        <strain evidence="2">DSM 17908</strain>
    </source>
</reference>
<organism evidence="2 3">
    <name type="scientific">Xenorhabdus mauleonii</name>
    <dbReference type="NCBI Taxonomy" id="351675"/>
    <lineage>
        <taxon>Bacteria</taxon>
        <taxon>Pseudomonadati</taxon>
        <taxon>Pseudomonadota</taxon>
        <taxon>Gammaproteobacteria</taxon>
        <taxon>Enterobacterales</taxon>
        <taxon>Morganellaceae</taxon>
        <taxon>Xenorhabdus</taxon>
    </lineage>
</organism>
<name>A0A1I3N438_9GAMM</name>
<dbReference type="RefSeq" id="WP_092509207.1">
    <property type="nucleotide sequence ID" value="NZ_CAWNQB010000001.1"/>
</dbReference>
<dbReference type="Proteomes" id="UP000224607">
    <property type="component" value="Unassembled WGS sequence"/>
</dbReference>
<accession>A0A1I3N438</accession>
<dbReference type="Proteomes" id="UP000198919">
    <property type="component" value="Unassembled WGS sequence"/>
</dbReference>